<dbReference type="Proteomes" id="UP001519349">
    <property type="component" value="Unassembled WGS sequence"/>
</dbReference>
<organism evidence="4 5">
    <name type="scientific">Streptococcus panodentis</name>
    <dbReference type="NCBI Taxonomy" id="1581472"/>
    <lineage>
        <taxon>Bacteria</taxon>
        <taxon>Bacillati</taxon>
        <taxon>Bacillota</taxon>
        <taxon>Bacilli</taxon>
        <taxon>Lactobacillales</taxon>
        <taxon>Streptococcaceae</taxon>
        <taxon>Streptococcus</taxon>
    </lineage>
</organism>
<evidence type="ECO:0000313" key="5">
    <source>
        <dbReference type="Proteomes" id="UP001519349"/>
    </source>
</evidence>
<proteinExistence type="predicted"/>
<feature type="DNA-binding region" description="H-T-H motif" evidence="2">
    <location>
        <begin position="31"/>
        <end position="50"/>
    </location>
</feature>
<evidence type="ECO:0000313" key="4">
    <source>
        <dbReference type="EMBL" id="MBP2622007.1"/>
    </source>
</evidence>
<gene>
    <name evidence="4" type="ORF">DHL47_11915</name>
</gene>
<sequence length="202" mass="23595">MVYQEKNQQTEANIEKSFLELMKERSFEKITIEQLTDLADINRSTFYRHYADKYELIEKIEDRLLTELRSYYQTALQSAELVRLDKDFQVEDYIHGEQNFFKFFEPHLAELAVLLGEKGRPASLRKLQAAVRELFDQSISLASPHLSELQRELLLNHQTASFMGTLTYWLEHPQYGSAAMSDFHSKVTNVGLVGFVKAFMEE</sequence>
<dbReference type="Gene3D" id="1.10.357.10">
    <property type="entry name" value="Tetracycline Repressor, domain 2"/>
    <property type="match status" value="1"/>
</dbReference>
<protein>
    <submittedName>
        <fullName evidence="4">TetR/AcrR family transcriptional regulator</fullName>
    </submittedName>
</protein>
<reference evidence="4 5" key="1">
    <citation type="submission" date="2018-05" db="EMBL/GenBank/DDBJ databases">
        <title>Draft genome sequence of Streptococcus panodentis CCUG 70867T.</title>
        <authorList>
            <person name="Salva-Serra F."/>
            <person name="Mendez V."/>
            <person name="Jaen-Luchoro D."/>
            <person name="Gonzales-Siles L."/>
            <person name="Karlsson R."/>
            <person name="Engstrom-Jakobsson H."/>
            <person name="Busquets A."/>
            <person name="Gomila M."/>
            <person name="Pineiro-Iglesias B."/>
            <person name="Bennasar-Figueras A."/>
            <person name="Seeger M."/>
            <person name="Moore E."/>
        </authorList>
    </citation>
    <scope>NUCLEOTIDE SEQUENCE [LARGE SCALE GENOMIC DNA]</scope>
    <source>
        <strain evidence="4 5">CCUG 70867</strain>
    </source>
</reference>
<dbReference type="PANTHER" id="PTHR43479">
    <property type="entry name" value="ACREF/ENVCD OPERON REPRESSOR-RELATED"/>
    <property type="match status" value="1"/>
</dbReference>
<dbReference type="InterPro" id="IPR050624">
    <property type="entry name" value="HTH-type_Tx_Regulator"/>
</dbReference>
<evidence type="ECO:0000256" key="1">
    <source>
        <dbReference type="ARBA" id="ARBA00023125"/>
    </source>
</evidence>
<dbReference type="Pfam" id="PF14278">
    <property type="entry name" value="TetR_C_8"/>
    <property type="match status" value="1"/>
</dbReference>
<evidence type="ECO:0000256" key="2">
    <source>
        <dbReference type="PROSITE-ProRule" id="PRU00335"/>
    </source>
</evidence>
<feature type="domain" description="HTH tetR-type" evidence="3">
    <location>
        <begin position="8"/>
        <end position="68"/>
    </location>
</feature>
<name>A0ABS5AZJ5_9STRE</name>
<keyword evidence="5" id="KW-1185">Reference proteome</keyword>
<dbReference type="Pfam" id="PF00440">
    <property type="entry name" value="TetR_N"/>
    <property type="match status" value="1"/>
</dbReference>
<dbReference type="PROSITE" id="PS50977">
    <property type="entry name" value="HTH_TETR_2"/>
    <property type="match status" value="1"/>
</dbReference>
<keyword evidence="1 2" id="KW-0238">DNA-binding</keyword>
<dbReference type="PANTHER" id="PTHR43479:SF7">
    <property type="entry name" value="TETR-FAMILY TRANSCRIPTIONAL REGULATOR"/>
    <property type="match status" value="1"/>
</dbReference>
<dbReference type="EMBL" id="QFAY01000030">
    <property type="protein sequence ID" value="MBP2622007.1"/>
    <property type="molecule type" value="Genomic_DNA"/>
</dbReference>
<dbReference type="SUPFAM" id="SSF46689">
    <property type="entry name" value="Homeodomain-like"/>
    <property type="match status" value="1"/>
</dbReference>
<dbReference type="InterPro" id="IPR009057">
    <property type="entry name" value="Homeodomain-like_sf"/>
</dbReference>
<dbReference type="InterPro" id="IPR039532">
    <property type="entry name" value="TetR_C_Firmicutes"/>
</dbReference>
<accession>A0ABS5AZJ5</accession>
<dbReference type="RefSeq" id="WP_209551994.1">
    <property type="nucleotide sequence ID" value="NZ_QFAY01000030.1"/>
</dbReference>
<comment type="caution">
    <text evidence="4">The sequence shown here is derived from an EMBL/GenBank/DDBJ whole genome shotgun (WGS) entry which is preliminary data.</text>
</comment>
<evidence type="ECO:0000259" key="3">
    <source>
        <dbReference type="PROSITE" id="PS50977"/>
    </source>
</evidence>
<dbReference type="InterPro" id="IPR001647">
    <property type="entry name" value="HTH_TetR"/>
</dbReference>